<dbReference type="InterPro" id="IPR002145">
    <property type="entry name" value="CopG"/>
</dbReference>
<feature type="domain" description="Ribbon-helix-helix protein CopG" evidence="1">
    <location>
        <begin position="4"/>
        <end position="38"/>
    </location>
</feature>
<reference evidence="2 3" key="1">
    <citation type="submission" date="2019-12" db="EMBL/GenBank/DDBJ databases">
        <title>Comparative genomics gives insights into the taxonomy of the Azoarcus-Aromatoleum group and reveals separate origins of nif in the plant-associated Azoarcus and non-plant-associated Aromatoleum sub-groups.</title>
        <authorList>
            <person name="Lafos M."/>
            <person name="Maluk M."/>
            <person name="Batista M."/>
            <person name="Junghare M."/>
            <person name="Carmona M."/>
            <person name="Faoro H."/>
            <person name="Cruz L.M."/>
            <person name="Battistoni F."/>
            <person name="De Souza E."/>
            <person name="Pedrosa F."/>
            <person name="Chen W.-M."/>
            <person name="Poole P.S."/>
            <person name="Dixon R.A."/>
            <person name="James E.K."/>
        </authorList>
    </citation>
    <scope>NUCLEOTIDE SEQUENCE [LARGE SCALE GENOMIC DNA]</scope>
    <source>
        <strain evidence="2 3">PbN1</strain>
    </source>
</reference>
<dbReference type="InterPro" id="IPR010985">
    <property type="entry name" value="Ribbon_hlx_hlx"/>
</dbReference>
<comment type="caution">
    <text evidence="2">The sequence shown here is derived from an EMBL/GenBank/DDBJ whole genome shotgun (WGS) entry which is preliminary data.</text>
</comment>
<dbReference type="CDD" id="cd21631">
    <property type="entry name" value="RHH_CopG_NikR-like"/>
    <property type="match status" value="1"/>
</dbReference>
<gene>
    <name evidence="2" type="ORF">GPA24_05985</name>
</gene>
<accession>A0ABX1NTI3</accession>
<evidence type="ECO:0000259" key="1">
    <source>
        <dbReference type="Pfam" id="PF01402"/>
    </source>
</evidence>
<organism evidence="2 3">
    <name type="scientific">Aromatoleum bremense</name>
    <dbReference type="NCBI Taxonomy" id="76115"/>
    <lineage>
        <taxon>Bacteria</taxon>
        <taxon>Pseudomonadati</taxon>
        <taxon>Pseudomonadota</taxon>
        <taxon>Betaproteobacteria</taxon>
        <taxon>Rhodocyclales</taxon>
        <taxon>Rhodocyclaceae</taxon>
        <taxon>Aromatoleum</taxon>
    </lineage>
</organism>
<evidence type="ECO:0000313" key="3">
    <source>
        <dbReference type="Proteomes" id="UP000633943"/>
    </source>
</evidence>
<dbReference type="EMBL" id="WTVP01000011">
    <property type="protein sequence ID" value="NMG15101.1"/>
    <property type="molecule type" value="Genomic_DNA"/>
</dbReference>
<dbReference type="Pfam" id="PF01402">
    <property type="entry name" value="RHH_1"/>
    <property type="match status" value="1"/>
</dbReference>
<sequence>MSTLTIRLPDDTAERLKSLARSRGLSVNKLVEEMSAQALAAWDTENRFRALAAQGDVRQALGILDRLDNHADNSGH</sequence>
<dbReference type="RefSeq" id="WP_169201810.1">
    <property type="nucleotide sequence ID" value="NZ_CP059467.1"/>
</dbReference>
<proteinExistence type="predicted"/>
<protein>
    <submittedName>
        <fullName evidence="2">Ribbon-helix-helix protein, CopG family</fullName>
    </submittedName>
</protein>
<evidence type="ECO:0000313" key="2">
    <source>
        <dbReference type="EMBL" id="NMG15101.1"/>
    </source>
</evidence>
<name>A0ABX1NTI3_9RHOO</name>
<dbReference type="Proteomes" id="UP000633943">
    <property type="component" value="Unassembled WGS sequence"/>
</dbReference>
<dbReference type="SUPFAM" id="SSF47598">
    <property type="entry name" value="Ribbon-helix-helix"/>
    <property type="match status" value="1"/>
</dbReference>
<keyword evidence="3" id="KW-1185">Reference proteome</keyword>